<dbReference type="Proteomes" id="UP001054945">
    <property type="component" value="Unassembled WGS sequence"/>
</dbReference>
<evidence type="ECO:0000313" key="1">
    <source>
        <dbReference type="EMBL" id="GIY30170.1"/>
    </source>
</evidence>
<proteinExistence type="predicted"/>
<sequence>MLSNFEPSSLFETSQIEHEYQRKAERMLGDERCLKVVWHNNIHTLAVEILEHESDRKRLIHMRLQSDPTILMLI</sequence>
<reference evidence="1 2" key="1">
    <citation type="submission" date="2021-06" db="EMBL/GenBank/DDBJ databases">
        <title>Caerostris extrusa draft genome.</title>
        <authorList>
            <person name="Kono N."/>
            <person name="Arakawa K."/>
        </authorList>
    </citation>
    <scope>NUCLEOTIDE SEQUENCE [LARGE SCALE GENOMIC DNA]</scope>
</reference>
<evidence type="ECO:0000313" key="2">
    <source>
        <dbReference type="Proteomes" id="UP001054945"/>
    </source>
</evidence>
<keyword evidence="2" id="KW-1185">Reference proteome</keyword>
<name>A0AAV4SCM1_CAEEX</name>
<dbReference type="AlphaFoldDB" id="A0AAV4SCM1"/>
<accession>A0AAV4SCM1</accession>
<comment type="caution">
    <text evidence="1">The sequence shown here is derived from an EMBL/GenBank/DDBJ whole genome shotgun (WGS) entry which is preliminary data.</text>
</comment>
<organism evidence="1 2">
    <name type="scientific">Caerostris extrusa</name>
    <name type="common">Bark spider</name>
    <name type="synonym">Caerostris bankana</name>
    <dbReference type="NCBI Taxonomy" id="172846"/>
    <lineage>
        <taxon>Eukaryota</taxon>
        <taxon>Metazoa</taxon>
        <taxon>Ecdysozoa</taxon>
        <taxon>Arthropoda</taxon>
        <taxon>Chelicerata</taxon>
        <taxon>Arachnida</taxon>
        <taxon>Araneae</taxon>
        <taxon>Araneomorphae</taxon>
        <taxon>Entelegynae</taxon>
        <taxon>Araneoidea</taxon>
        <taxon>Araneidae</taxon>
        <taxon>Caerostris</taxon>
    </lineage>
</organism>
<gene>
    <name evidence="1" type="ORF">CEXT_251621</name>
</gene>
<dbReference type="EMBL" id="BPLR01009183">
    <property type="protein sequence ID" value="GIY30170.1"/>
    <property type="molecule type" value="Genomic_DNA"/>
</dbReference>
<protein>
    <submittedName>
        <fullName evidence="1">Uncharacterized protein</fullName>
    </submittedName>
</protein>